<dbReference type="PROSITE" id="PS51186">
    <property type="entry name" value="GNAT"/>
    <property type="match status" value="1"/>
</dbReference>
<evidence type="ECO:0000313" key="2">
    <source>
        <dbReference type="EMBL" id="RCW44660.1"/>
    </source>
</evidence>
<accession>A0A368VRY7</accession>
<dbReference type="SUPFAM" id="SSF55729">
    <property type="entry name" value="Acyl-CoA N-acyltransferases (Nat)"/>
    <property type="match status" value="1"/>
</dbReference>
<dbReference type="Pfam" id="PF00583">
    <property type="entry name" value="Acetyltransf_1"/>
    <property type="match status" value="1"/>
</dbReference>
<evidence type="ECO:0000259" key="1">
    <source>
        <dbReference type="PROSITE" id="PS51186"/>
    </source>
</evidence>
<dbReference type="AlphaFoldDB" id="A0A368VRY7"/>
<reference evidence="2 3" key="1">
    <citation type="submission" date="2018-07" db="EMBL/GenBank/DDBJ databases">
        <title>Genomic Encyclopedia of Type Strains, Phase III (KMG-III): the genomes of soil and plant-associated and newly described type strains.</title>
        <authorList>
            <person name="Whitman W."/>
        </authorList>
    </citation>
    <scope>NUCLEOTIDE SEQUENCE [LARGE SCALE GENOMIC DNA]</scope>
    <source>
        <strain evidence="2 3">CECT 8575</strain>
    </source>
</reference>
<name>A0A368VRY7_9ACTN</name>
<dbReference type="GO" id="GO:0016747">
    <property type="term" value="F:acyltransferase activity, transferring groups other than amino-acyl groups"/>
    <property type="evidence" value="ECO:0007669"/>
    <property type="project" value="InterPro"/>
</dbReference>
<protein>
    <submittedName>
        <fullName evidence="2">Acetyltransferase (GNAT) family protein</fullName>
    </submittedName>
</protein>
<comment type="caution">
    <text evidence="2">The sequence shown here is derived from an EMBL/GenBank/DDBJ whole genome shotgun (WGS) entry which is preliminary data.</text>
</comment>
<sequence>MTAPSSRSLLVVTVPGGQRVEPAMSGDVVALHRLRRQLEDWLHDKGVRQWPRGEVSQDEIAAQVSRQEWHLARHSEVGVAAAMRMLWSDPDFWGEDSTPAVYVHGLMVDRAMAGLGMGALMLDRAAEVGRDRSVGVFRLDCAESNSALRSYCRKQGFHESGRCDFDDLFSVTLFEKEI</sequence>
<keyword evidence="3" id="KW-1185">Reference proteome</keyword>
<keyword evidence="2" id="KW-0808">Transferase</keyword>
<gene>
    <name evidence="2" type="ORF">DFQ14_104249</name>
</gene>
<dbReference type="Gene3D" id="3.40.630.30">
    <property type="match status" value="1"/>
</dbReference>
<dbReference type="Proteomes" id="UP000253495">
    <property type="component" value="Unassembled WGS sequence"/>
</dbReference>
<evidence type="ECO:0000313" key="3">
    <source>
        <dbReference type="Proteomes" id="UP000253495"/>
    </source>
</evidence>
<dbReference type="InterPro" id="IPR000182">
    <property type="entry name" value="GNAT_dom"/>
</dbReference>
<feature type="domain" description="N-acetyltransferase" evidence="1">
    <location>
        <begin position="18"/>
        <end position="178"/>
    </location>
</feature>
<proteinExistence type="predicted"/>
<dbReference type="InterPro" id="IPR016181">
    <property type="entry name" value="Acyl_CoA_acyltransferase"/>
</dbReference>
<organism evidence="2 3">
    <name type="scientific">Halopolyspora algeriensis</name>
    <dbReference type="NCBI Taxonomy" id="1500506"/>
    <lineage>
        <taxon>Bacteria</taxon>
        <taxon>Bacillati</taxon>
        <taxon>Actinomycetota</taxon>
        <taxon>Actinomycetes</taxon>
        <taxon>Actinomycetes incertae sedis</taxon>
        <taxon>Halopolyspora</taxon>
    </lineage>
</organism>
<dbReference type="EMBL" id="QPJC01000004">
    <property type="protein sequence ID" value="RCW44660.1"/>
    <property type="molecule type" value="Genomic_DNA"/>
</dbReference>